<evidence type="ECO:0000313" key="2">
    <source>
        <dbReference type="EMBL" id="QDU00384.1"/>
    </source>
</evidence>
<evidence type="ECO:0000313" key="3">
    <source>
        <dbReference type="Proteomes" id="UP000320421"/>
    </source>
</evidence>
<evidence type="ECO:0000313" key="4">
    <source>
        <dbReference type="Proteomes" id="UP000320722"/>
    </source>
</evidence>
<dbReference type="OrthoDB" id="9934361at2"/>
<dbReference type="EMBL" id="CP036347">
    <property type="protein sequence ID" value="QDU00384.1"/>
    <property type="molecule type" value="Genomic_DNA"/>
</dbReference>
<accession>A0A517PFZ3</accession>
<dbReference type="EMBL" id="CP036266">
    <property type="protein sequence ID" value="QDT18300.1"/>
    <property type="molecule type" value="Genomic_DNA"/>
</dbReference>
<protein>
    <submittedName>
        <fullName evidence="2">Uncharacterized protein</fullName>
    </submittedName>
</protein>
<dbReference type="Proteomes" id="UP000320421">
    <property type="component" value="Chromosome"/>
</dbReference>
<reference evidence="3 4" key="1">
    <citation type="submission" date="2019-02" db="EMBL/GenBank/DDBJ databases">
        <title>Deep-cultivation of Planctomycetes and their phenomic and genomic characterization uncovers novel biology.</title>
        <authorList>
            <person name="Wiegand S."/>
            <person name="Jogler M."/>
            <person name="Boedeker C."/>
            <person name="Pinto D."/>
            <person name="Vollmers J."/>
            <person name="Rivas-Marin E."/>
            <person name="Kohn T."/>
            <person name="Peeters S.H."/>
            <person name="Heuer A."/>
            <person name="Rast P."/>
            <person name="Oberbeckmann S."/>
            <person name="Bunk B."/>
            <person name="Jeske O."/>
            <person name="Meyerdierks A."/>
            <person name="Storesund J.E."/>
            <person name="Kallscheuer N."/>
            <person name="Luecker S."/>
            <person name="Lage O.M."/>
            <person name="Pohl T."/>
            <person name="Merkel B.J."/>
            <person name="Hornburger P."/>
            <person name="Mueller R.-W."/>
            <person name="Bruemmer F."/>
            <person name="Labrenz M."/>
            <person name="Spormann A.M."/>
            <person name="Op den Camp H."/>
            <person name="Overmann J."/>
            <person name="Amann R."/>
            <person name="Jetten M.S.M."/>
            <person name="Mascher T."/>
            <person name="Medema M.H."/>
            <person name="Devos D.P."/>
            <person name="Kaster A.-K."/>
            <person name="Ovreas L."/>
            <person name="Rohde M."/>
            <person name="Galperin M.Y."/>
            <person name="Jogler C."/>
        </authorList>
    </citation>
    <scope>NUCLEOTIDE SEQUENCE [LARGE SCALE GENOMIC DNA]</scope>
    <source>
        <strain evidence="1 3">HG66A1</strain>
        <strain evidence="2 4">V6</strain>
    </source>
</reference>
<name>A0A517W559_9PLAN</name>
<dbReference type="Proteomes" id="UP000320722">
    <property type="component" value="Chromosome"/>
</dbReference>
<keyword evidence="3" id="KW-1185">Reference proteome</keyword>
<organism evidence="2 4">
    <name type="scientific">Gimesia chilikensis</name>
    <dbReference type="NCBI Taxonomy" id="2605989"/>
    <lineage>
        <taxon>Bacteria</taxon>
        <taxon>Pseudomonadati</taxon>
        <taxon>Planctomycetota</taxon>
        <taxon>Planctomycetia</taxon>
        <taxon>Planctomycetales</taxon>
        <taxon>Planctomycetaceae</taxon>
        <taxon>Gimesia</taxon>
    </lineage>
</organism>
<dbReference type="RefSeq" id="WP_145035403.1">
    <property type="nucleotide sequence ID" value="NZ_CP036266.1"/>
</dbReference>
<dbReference type="AlphaFoldDB" id="A0A517W559"/>
<accession>A0A517W559</accession>
<gene>
    <name evidence="1" type="ORF">HG66A1_00590</name>
    <name evidence="2" type="ORF">V6x_00570</name>
</gene>
<proteinExistence type="predicted"/>
<sequence length="171" mass="20339">MTLSGPWCPGWQDRFRNIIQQMGYDHAFDYVISHQEMSFGKMYGMIHKAAGEEGANSICLRHFIEVYYLDAEREGKLREAFMEALVRSFCQFMRSGWSMGKKVRERRIDVFSRWESPSYISSLDWSYEEWERCKEGVWAEIEQLNPPPEWCPLCCQDTVLQQAFENHWPQT</sequence>
<evidence type="ECO:0000313" key="1">
    <source>
        <dbReference type="EMBL" id="QDT18300.1"/>
    </source>
</evidence>